<dbReference type="EnsemblMetazoa" id="GAUT018552-RA">
    <property type="protein sequence ID" value="GAUT018552-PA"/>
    <property type="gene ID" value="GAUT018552"/>
</dbReference>
<dbReference type="Proteomes" id="UP000078200">
    <property type="component" value="Unassembled WGS sequence"/>
</dbReference>
<organism evidence="2 3">
    <name type="scientific">Glossina austeni</name>
    <name type="common">Savannah tsetse fly</name>
    <dbReference type="NCBI Taxonomy" id="7395"/>
    <lineage>
        <taxon>Eukaryota</taxon>
        <taxon>Metazoa</taxon>
        <taxon>Ecdysozoa</taxon>
        <taxon>Arthropoda</taxon>
        <taxon>Hexapoda</taxon>
        <taxon>Insecta</taxon>
        <taxon>Pterygota</taxon>
        <taxon>Neoptera</taxon>
        <taxon>Endopterygota</taxon>
        <taxon>Diptera</taxon>
        <taxon>Brachycera</taxon>
        <taxon>Muscomorpha</taxon>
        <taxon>Hippoboscoidea</taxon>
        <taxon>Glossinidae</taxon>
        <taxon>Glossina</taxon>
    </lineage>
</organism>
<sequence length="333" mass="36918">MYGSIWSSAEQPNPFGCHLIIQIKPDNVTNTLAHEFGSAFEEYSKPNWRLSLAGTNFLKTAVEQLMKADSEYANPCGGKEIAVIWKLGIFENKEFKVTNMQACCLTTDGKRMQVNKDVLTEDIKFIVKDFYLRIGSVECHSLPFTRDGEFVSPKRGTTLGSHRSSILRREEVSEICAFPMLADRCRCCRSIAAAPLAVGVRVFGCDRGYCCVLVGCCDVVIVIVYEVEGLRWGGCSAPPAAGRVVLFSSQLPLLVEGDGLQLLIDQHGLPVRGGLAVSWQGCDTDALLGEAHVVPRGLECGEGRAWWVESRNKNHKKRKTQLNNNRNRQLNFT</sequence>
<dbReference type="VEuPathDB" id="VectorBase:GAUT018552"/>
<dbReference type="STRING" id="7395.A0A1A9UX07"/>
<name>A0A1A9UX07_GLOAU</name>
<feature type="domain" description="Nrap protein" evidence="1">
    <location>
        <begin position="72"/>
        <end position="134"/>
    </location>
</feature>
<proteinExistence type="predicted"/>
<accession>A0A1A9UX07</accession>
<reference evidence="2" key="1">
    <citation type="submission" date="2020-05" db="UniProtKB">
        <authorList>
            <consortium name="EnsemblMetazoa"/>
        </authorList>
    </citation>
    <scope>IDENTIFICATION</scope>
    <source>
        <strain evidence="2">TTRI</strain>
    </source>
</reference>
<dbReference type="AlphaFoldDB" id="A0A1A9UX07"/>
<evidence type="ECO:0000313" key="2">
    <source>
        <dbReference type="EnsemblMetazoa" id="GAUT018552-PA"/>
    </source>
</evidence>
<protein>
    <recommendedName>
        <fullName evidence="1">Nrap protein domain-containing protein</fullName>
    </recommendedName>
</protein>
<dbReference type="Pfam" id="PF17407">
    <property type="entry name" value="Nrap_D6"/>
    <property type="match status" value="1"/>
</dbReference>
<dbReference type="InterPro" id="IPR035371">
    <property type="entry name" value="Nrap_D6"/>
</dbReference>
<keyword evidence="3" id="KW-1185">Reference proteome</keyword>
<evidence type="ECO:0000313" key="3">
    <source>
        <dbReference type="Proteomes" id="UP000078200"/>
    </source>
</evidence>
<evidence type="ECO:0000259" key="1">
    <source>
        <dbReference type="Pfam" id="PF17407"/>
    </source>
</evidence>